<dbReference type="EMBL" id="CAJVPW010013081">
    <property type="protein sequence ID" value="CAG8641553.1"/>
    <property type="molecule type" value="Genomic_DNA"/>
</dbReference>
<evidence type="ECO:0000313" key="1">
    <source>
        <dbReference type="EMBL" id="CAG8641553.1"/>
    </source>
</evidence>
<proteinExistence type="predicted"/>
<protein>
    <submittedName>
        <fullName evidence="1">12804_t:CDS:1</fullName>
    </submittedName>
</protein>
<dbReference type="Proteomes" id="UP000789366">
    <property type="component" value="Unassembled WGS sequence"/>
</dbReference>
<keyword evidence="2" id="KW-1185">Reference proteome</keyword>
<name>A0ACA9NDM0_9GLOM</name>
<gene>
    <name evidence="1" type="ORF">SPELUC_LOCUS8589</name>
</gene>
<reference evidence="1" key="1">
    <citation type="submission" date="2021-06" db="EMBL/GenBank/DDBJ databases">
        <authorList>
            <person name="Kallberg Y."/>
            <person name="Tangrot J."/>
            <person name="Rosling A."/>
        </authorList>
    </citation>
    <scope>NUCLEOTIDE SEQUENCE</scope>
    <source>
        <strain evidence="1">28 12/20/2015</strain>
    </source>
</reference>
<sequence>YVVDNFSQIRNSNGYKTIVANRSKYPMFLELNSEILLTFVPETLESLES</sequence>
<evidence type="ECO:0000313" key="2">
    <source>
        <dbReference type="Proteomes" id="UP000789366"/>
    </source>
</evidence>
<organism evidence="1 2">
    <name type="scientific">Cetraspora pellucida</name>
    <dbReference type="NCBI Taxonomy" id="1433469"/>
    <lineage>
        <taxon>Eukaryota</taxon>
        <taxon>Fungi</taxon>
        <taxon>Fungi incertae sedis</taxon>
        <taxon>Mucoromycota</taxon>
        <taxon>Glomeromycotina</taxon>
        <taxon>Glomeromycetes</taxon>
        <taxon>Diversisporales</taxon>
        <taxon>Gigasporaceae</taxon>
        <taxon>Cetraspora</taxon>
    </lineage>
</organism>
<feature type="non-terminal residue" evidence="1">
    <location>
        <position position="1"/>
    </location>
</feature>
<comment type="caution">
    <text evidence="1">The sequence shown here is derived from an EMBL/GenBank/DDBJ whole genome shotgun (WGS) entry which is preliminary data.</text>
</comment>
<accession>A0ACA9NDM0</accession>